<dbReference type="RefSeq" id="WP_406831253.1">
    <property type="nucleotide sequence ID" value="NZ_CP157483.1"/>
</dbReference>
<feature type="compositionally biased region" description="Basic and acidic residues" evidence="1">
    <location>
        <begin position="50"/>
        <end position="70"/>
    </location>
</feature>
<feature type="region of interest" description="Disordered" evidence="1">
    <location>
        <begin position="17"/>
        <end position="37"/>
    </location>
</feature>
<proteinExistence type="predicted"/>
<evidence type="ECO:0000313" key="2">
    <source>
        <dbReference type="EMBL" id="XBO43809.1"/>
    </source>
</evidence>
<gene>
    <name evidence="2" type="ORF">ABEG17_00310</name>
</gene>
<evidence type="ECO:0000256" key="1">
    <source>
        <dbReference type="SAM" id="MobiDB-lite"/>
    </source>
</evidence>
<dbReference type="AlphaFoldDB" id="A0AAU7JVC5"/>
<organism evidence="2">
    <name type="scientific">Pedococcus sp. KACC 23699</name>
    <dbReference type="NCBI Taxonomy" id="3149228"/>
    <lineage>
        <taxon>Bacteria</taxon>
        <taxon>Bacillati</taxon>
        <taxon>Actinomycetota</taxon>
        <taxon>Actinomycetes</taxon>
        <taxon>Micrococcales</taxon>
        <taxon>Intrasporangiaceae</taxon>
        <taxon>Pedococcus</taxon>
    </lineage>
</organism>
<protein>
    <submittedName>
        <fullName evidence="2">Uncharacterized protein</fullName>
    </submittedName>
</protein>
<feature type="compositionally biased region" description="Basic and acidic residues" evidence="1">
    <location>
        <begin position="93"/>
        <end position="105"/>
    </location>
</feature>
<sequence length="105" mass="11393">MEKNLGRATHEISCGACFDVAPGKGTGGAESRSIHNSVVTHFNVDVRTFGQEREKVEGANPEEHQTDHKNPVPISVHPQGYPDQLQDHAAGSETHEPSPVDRESN</sequence>
<dbReference type="EMBL" id="CP157483">
    <property type="protein sequence ID" value="XBO43809.1"/>
    <property type="molecule type" value="Genomic_DNA"/>
</dbReference>
<accession>A0AAU7JVC5</accession>
<name>A0AAU7JVC5_9MICO</name>
<reference evidence="2" key="1">
    <citation type="submission" date="2024-05" db="EMBL/GenBank/DDBJ databases">
        <authorList>
            <person name="Kim S."/>
            <person name="Heo J."/>
            <person name="Choi H."/>
            <person name="Choi Y."/>
            <person name="Kwon S.-W."/>
            <person name="Kim Y."/>
        </authorList>
    </citation>
    <scope>NUCLEOTIDE SEQUENCE</scope>
    <source>
        <strain evidence="2">KACC 23699</strain>
    </source>
</reference>
<feature type="region of interest" description="Disordered" evidence="1">
    <location>
        <begin position="49"/>
        <end position="105"/>
    </location>
</feature>